<dbReference type="EMBL" id="BMTD01000008">
    <property type="protein sequence ID" value="GGU99118.1"/>
    <property type="molecule type" value="Genomic_DNA"/>
</dbReference>
<accession>A0A918IBX5</accession>
<gene>
    <name evidence="1" type="ORF">GCM10010260_39160</name>
</gene>
<reference evidence="1" key="1">
    <citation type="journal article" date="2014" name="Int. J. Syst. Evol. Microbiol.">
        <title>Complete genome sequence of Corynebacterium casei LMG S-19264T (=DSM 44701T), isolated from a smear-ripened cheese.</title>
        <authorList>
            <consortium name="US DOE Joint Genome Institute (JGI-PGF)"/>
            <person name="Walter F."/>
            <person name="Albersmeier A."/>
            <person name="Kalinowski J."/>
            <person name="Ruckert C."/>
        </authorList>
    </citation>
    <scope>NUCLEOTIDE SEQUENCE</scope>
    <source>
        <strain evidence="1">JCM 4369</strain>
    </source>
</reference>
<evidence type="ECO:0000313" key="2">
    <source>
        <dbReference type="Proteomes" id="UP000618795"/>
    </source>
</evidence>
<name>A0A918IBX5_9ACTN</name>
<comment type="caution">
    <text evidence="1">The sequence shown here is derived from an EMBL/GenBank/DDBJ whole genome shotgun (WGS) entry which is preliminary data.</text>
</comment>
<dbReference type="Proteomes" id="UP000618795">
    <property type="component" value="Unassembled WGS sequence"/>
</dbReference>
<reference evidence="1" key="2">
    <citation type="submission" date="2020-09" db="EMBL/GenBank/DDBJ databases">
        <authorList>
            <person name="Sun Q."/>
            <person name="Ohkuma M."/>
        </authorList>
    </citation>
    <scope>NUCLEOTIDE SEQUENCE</scope>
    <source>
        <strain evidence="1">JCM 4369</strain>
    </source>
</reference>
<sequence length="141" mass="15546">MLDGTGDGDGGAAERSRRIFNHILNESNRDDYISHDFFNVQQAAGGLPEGVSFDDFLAMVAGHVRPELEGSGFAEELDDDDFRNGALTFDEVIRRHIDFLNGVVHQAAAGEVHVGLWNLILNARSDDTSIYACYRDFLVDA</sequence>
<dbReference type="AlphaFoldDB" id="A0A918IBX5"/>
<dbReference type="RefSeq" id="WP_191874785.1">
    <property type="nucleotide sequence ID" value="NZ_BMTD01000008.1"/>
</dbReference>
<evidence type="ECO:0000313" key="1">
    <source>
        <dbReference type="EMBL" id="GGU99118.1"/>
    </source>
</evidence>
<protein>
    <submittedName>
        <fullName evidence="1">Uncharacterized protein</fullName>
    </submittedName>
</protein>
<keyword evidence="2" id="KW-1185">Reference proteome</keyword>
<proteinExistence type="predicted"/>
<organism evidence="1 2">
    <name type="scientific">Streptomyces filipinensis</name>
    <dbReference type="NCBI Taxonomy" id="66887"/>
    <lineage>
        <taxon>Bacteria</taxon>
        <taxon>Bacillati</taxon>
        <taxon>Actinomycetota</taxon>
        <taxon>Actinomycetes</taxon>
        <taxon>Kitasatosporales</taxon>
        <taxon>Streptomycetaceae</taxon>
        <taxon>Streptomyces</taxon>
    </lineage>
</organism>